<dbReference type="InterPro" id="IPR021891">
    <property type="entry name" value="Telomerase_RBD"/>
</dbReference>
<keyword evidence="6 13" id="KW-0548">Nucleotidyltransferase</keyword>
<evidence type="ECO:0000313" key="16">
    <source>
        <dbReference type="Proteomes" id="UP000650833"/>
    </source>
</evidence>
<dbReference type="PANTHER" id="PTHR12066">
    <property type="entry name" value="TELOMERASE REVERSE TRANSCRIPTASE"/>
    <property type="match status" value="1"/>
</dbReference>
<protein>
    <recommendedName>
        <fullName evidence="3 13">Telomerase reverse transcriptase</fullName>
        <ecNumber evidence="2 13">2.7.7.49</ecNumber>
    </recommendedName>
    <alternativeName>
        <fullName evidence="13">Telomerase catalytic subunit</fullName>
    </alternativeName>
</protein>
<dbReference type="GO" id="GO:0070034">
    <property type="term" value="F:telomerase RNA binding"/>
    <property type="evidence" value="ECO:0007669"/>
    <property type="project" value="TreeGrafter"/>
</dbReference>
<evidence type="ECO:0000256" key="9">
    <source>
        <dbReference type="ARBA" id="ARBA00022895"/>
    </source>
</evidence>
<dbReference type="SMART" id="SM00975">
    <property type="entry name" value="Telomerase_RBD"/>
    <property type="match status" value="1"/>
</dbReference>
<dbReference type="SUPFAM" id="SSF56672">
    <property type="entry name" value="DNA/RNA polymerases"/>
    <property type="match status" value="1"/>
</dbReference>
<name>A0A8H7RU96_9FUNG</name>
<keyword evidence="10 13" id="KW-0695">RNA-directed DNA polymerase</keyword>
<dbReference type="CDD" id="cd01648">
    <property type="entry name" value="TERT"/>
    <property type="match status" value="1"/>
</dbReference>
<evidence type="ECO:0000259" key="14">
    <source>
        <dbReference type="PROSITE" id="PS50878"/>
    </source>
</evidence>
<evidence type="ECO:0000256" key="2">
    <source>
        <dbReference type="ARBA" id="ARBA00012493"/>
    </source>
</evidence>
<evidence type="ECO:0000256" key="8">
    <source>
        <dbReference type="ARBA" id="ARBA00022842"/>
    </source>
</evidence>
<dbReference type="GO" id="GO:0007004">
    <property type="term" value="P:telomere maintenance via telomerase"/>
    <property type="evidence" value="ECO:0007669"/>
    <property type="project" value="TreeGrafter"/>
</dbReference>
<dbReference type="AlphaFoldDB" id="A0A8H7RU96"/>
<dbReference type="PROSITE" id="PS50878">
    <property type="entry name" value="RT_POL"/>
    <property type="match status" value="1"/>
</dbReference>
<evidence type="ECO:0000256" key="13">
    <source>
        <dbReference type="RuleBase" id="RU365061"/>
    </source>
</evidence>
<organism evidence="15 16">
    <name type="scientific">Mucor plumbeus</name>
    <dbReference type="NCBI Taxonomy" id="97098"/>
    <lineage>
        <taxon>Eukaryota</taxon>
        <taxon>Fungi</taxon>
        <taxon>Fungi incertae sedis</taxon>
        <taxon>Mucoromycota</taxon>
        <taxon>Mucoromycotina</taxon>
        <taxon>Mucoromycetes</taxon>
        <taxon>Mucorales</taxon>
        <taxon>Mucorineae</taxon>
        <taxon>Mucoraceae</taxon>
        <taxon>Mucor</taxon>
    </lineage>
</organism>
<dbReference type="GO" id="GO:0000781">
    <property type="term" value="C:chromosome, telomeric region"/>
    <property type="evidence" value="ECO:0007669"/>
    <property type="project" value="UniProtKB-SubCell"/>
</dbReference>
<dbReference type="InterPro" id="IPR003545">
    <property type="entry name" value="Telomerase_RT"/>
</dbReference>
<evidence type="ECO:0000256" key="1">
    <source>
        <dbReference type="ARBA" id="ARBA00008001"/>
    </source>
</evidence>
<evidence type="ECO:0000256" key="6">
    <source>
        <dbReference type="ARBA" id="ARBA00022695"/>
    </source>
</evidence>
<comment type="caution">
    <text evidence="15">The sequence shown here is derived from an EMBL/GenBank/DDBJ whole genome shotgun (WGS) entry which is preliminary data.</text>
</comment>
<dbReference type="EC" id="2.7.7.49" evidence="2 13"/>
<comment type="subcellular location">
    <subcellularLocation>
        <location evidence="13">Nucleus</location>
    </subcellularLocation>
    <subcellularLocation>
        <location evidence="13">Chromosome</location>
        <location evidence="13">Telomere</location>
    </subcellularLocation>
</comment>
<proteinExistence type="inferred from homology"/>
<keyword evidence="4 13" id="KW-0158">Chromosome</keyword>
<dbReference type="InterPro" id="IPR043502">
    <property type="entry name" value="DNA/RNA_pol_sf"/>
</dbReference>
<evidence type="ECO:0000256" key="12">
    <source>
        <dbReference type="ARBA" id="ARBA00048173"/>
    </source>
</evidence>
<feature type="domain" description="Reverse transcriptase" evidence="14">
    <location>
        <begin position="478"/>
        <end position="793"/>
    </location>
</feature>
<comment type="function">
    <text evidence="13">Telomerase is a ribonucleoprotein enzyme essential for the replication of chromosome termini in most eukaryotes. It elongates telomeres. It is a reverse transcriptase that adds simple sequence repeats to chromosome ends by copying a template sequence within the RNA component of the enzyme.</text>
</comment>
<dbReference type="PANTHER" id="PTHR12066:SF0">
    <property type="entry name" value="TELOMERASE REVERSE TRANSCRIPTASE"/>
    <property type="match status" value="1"/>
</dbReference>
<comment type="catalytic activity">
    <reaction evidence="12 13">
        <text>DNA(n) + a 2'-deoxyribonucleoside 5'-triphosphate = DNA(n+1) + diphosphate</text>
        <dbReference type="Rhea" id="RHEA:22508"/>
        <dbReference type="Rhea" id="RHEA-COMP:17339"/>
        <dbReference type="Rhea" id="RHEA-COMP:17340"/>
        <dbReference type="ChEBI" id="CHEBI:33019"/>
        <dbReference type="ChEBI" id="CHEBI:61560"/>
        <dbReference type="ChEBI" id="CHEBI:173112"/>
        <dbReference type="EC" id="2.7.7.49"/>
    </reaction>
</comment>
<dbReference type="OrthoDB" id="2289814at2759"/>
<accession>A0A8H7RU96</accession>
<sequence>MIPKYFNSIFESVKPLEEYLGLDFNELDIPLEDKNALNELSQQVLVAISNATGGIYECQSKFIPQTNIPEIGESIENVLADICVYILSNWQLSNVLASGCTLTPDKNSIQMKFNNTILSQIISNKAWSILFRCVEKQIFCDLFVNAIILYRLPKGVYYQLSGLNLTGTPLSLKNITLKPQKRKRLQTTVDQYKSTFLFDIASHNNDIPRYLDSLLFTKKRRKSTGCNEQPNKIQKLSRRQKKKLKQANASKIAATPKTKSQVEVIDKSQLFYCANSINPQTNKVVMTLPKDHLLKKGKTSNLDNNFLVYCMSKIFPREFTTPNKTTLHSNITKAASRHFEVFELITELVRRSFPIEFWGSKGNFDIICRAIKHFVTRRKMEKLSMTEIMHEFKILECKWLAPSHKQRVVPLDLQKRKSILQQALAWFFNDYIMPMLKSFFYITEHTKFGKETYYYRRDTWLSITKVRIEKLVQEDYFKEMQNTEMNIELGAGKIRFLPKEKGLRMITNMRNTTKLISGSTKGTIEEESVDTHSKLGPLLNVLQYEQNKNPDLMGSSVLGRHLLYKRFKAYTQKVLPTNSKFYFVKVDISNCFDNIDQIKLLSILDGVLRPGQYLSRRIASARPFSNKIMRKMVQFYGTIDDRSDISSCVDKLNDIRPGSILVDQNSHTTSDTRELYNLLEENISSGAVKFGTKYYKRQHGIAQGSRLSTLLCSFFFGRLEQDKLRYLKEDTEGILFTYIDDFLYITKNKEYAVQFLDTMTTDISDFKVSVNKDKCVTNINNDMPEFSWLGLTFDTKTLNVHIDKSARQKIDVTFSLTVEYSRKPSILLLNSGVRAIKSKFYDILMDSDINSKQSIARNLYDNFEFAALKIECQSKELSTRQIVIPLAPHGVKRDSLNIVI</sequence>
<keyword evidence="7 13" id="KW-0479">Metal-binding</keyword>
<dbReference type="GO" id="GO:0000333">
    <property type="term" value="C:telomerase catalytic core complex"/>
    <property type="evidence" value="ECO:0007669"/>
    <property type="project" value="TreeGrafter"/>
</dbReference>
<dbReference type="Pfam" id="PF12009">
    <property type="entry name" value="Telomerase_RBD"/>
    <property type="match status" value="1"/>
</dbReference>
<evidence type="ECO:0000256" key="4">
    <source>
        <dbReference type="ARBA" id="ARBA00022454"/>
    </source>
</evidence>
<dbReference type="GO" id="GO:0003720">
    <property type="term" value="F:telomerase activity"/>
    <property type="evidence" value="ECO:0007669"/>
    <property type="project" value="InterPro"/>
</dbReference>
<dbReference type="EMBL" id="JAEPRC010000002">
    <property type="protein sequence ID" value="KAG2215923.1"/>
    <property type="molecule type" value="Genomic_DNA"/>
</dbReference>
<gene>
    <name evidence="15" type="ORF">INT46_004179</name>
</gene>
<keyword evidence="16" id="KW-1185">Reference proteome</keyword>
<dbReference type="Gene3D" id="3.30.70.2630">
    <property type="match status" value="1"/>
</dbReference>
<keyword evidence="11 13" id="KW-0539">Nucleus</keyword>
<dbReference type="PRINTS" id="PR01365">
    <property type="entry name" value="TELOMERASERT"/>
</dbReference>
<dbReference type="Gene3D" id="1.10.132.70">
    <property type="match status" value="1"/>
</dbReference>
<evidence type="ECO:0000256" key="11">
    <source>
        <dbReference type="ARBA" id="ARBA00023242"/>
    </source>
</evidence>
<keyword evidence="9 13" id="KW-0779">Telomere</keyword>
<evidence type="ECO:0000313" key="15">
    <source>
        <dbReference type="EMBL" id="KAG2215923.1"/>
    </source>
</evidence>
<dbReference type="Pfam" id="PF00078">
    <property type="entry name" value="RVT_1"/>
    <property type="match status" value="1"/>
</dbReference>
<evidence type="ECO:0000256" key="10">
    <source>
        <dbReference type="ARBA" id="ARBA00022918"/>
    </source>
</evidence>
<evidence type="ECO:0000256" key="3">
    <source>
        <dbReference type="ARBA" id="ARBA00016182"/>
    </source>
</evidence>
<dbReference type="InterPro" id="IPR000477">
    <property type="entry name" value="RT_dom"/>
</dbReference>
<keyword evidence="8 13" id="KW-0460">Magnesium</keyword>
<comment type="similarity">
    <text evidence="1 13">Belongs to the reverse transcriptase family. Telomerase subfamily.</text>
</comment>
<dbReference type="Proteomes" id="UP000650833">
    <property type="component" value="Unassembled WGS sequence"/>
</dbReference>
<reference evidence="15" key="1">
    <citation type="submission" date="2020-12" db="EMBL/GenBank/DDBJ databases">
        <title>Metabolic potential, ecology and presence of endohyphal bacteria is reflected in genomic diversity of Mucoromycotina.</title>
        <authorList>
            <person name="Muszewska A."/>
            <person name="Okrasinska A."/>
            <person name="Steczkiewicz K."/>
            <person name="Drgas O."/>
            <person name="Orlowska M."/>
            <person name="Perlinska-Lenart U."/>
            <person name="Aleksandrzak-Piekarczyk T."/>
            <person name="Szatraj K."/>
            <person name="Zielenkiewicz U."/>
            <person name="Pilsyk S."/>
            <person name="Malc E."/>
            <person name="Mieczkowski P."/>
            <person name="Kruszewska J.S."/>
            <person name="Biernat P."/>
            <person name="Pawlowska J."/>
        </authorList>
    </citation>
    <scope>NUCLEOTIDE SEQUENCE</scope>
    <source>
        <strain evidence="15">CBS 226.32</strain>
    </source>
</reference>
<evidence type="ECO:0000256" key="5">
    <source>
        <dbReference type="ARBA" id="ARBA00022679"/>
    </source>
</evidence>
<dbReference type="GO" id="GO:0042162">
    <property type="term" value="F:telomeric DNA binding"/>
    <property type="evidence" value="ECO:0007669"/>
    <property type="project" value="TreeGrafter"/>
</dbReference>
<evidence type="ECO:0000256" key="7">
    <source>
        <dbReference type="ARBA" id="ARBA00022723"/>
    </source>
</evidence>
<keyword evidence="5 13" id="KW-0808">Transferase</keyword>
<dbReference type="GO" id="GO:0046872">
    <property type="term" value="F:metal ion binding"/>
    <property type="evidence" value="ECO:0007669"/>
    <property type="project" value="UniProtKB-KW"/>
</dbReference>